<accession>A0A4R2KWH2</accession>
<dbReference type="Proteomes" id="UP000294919">
    <property type="component" value="Unassembled WGS sequence"/>
</dbReference>
<keyword evidence="1" id="KW-0472">Membrane</keyword>
<feature type="transmembrane region" description="Helical" evidence="1">
    <location>
        <begin position="64"/>
        <end position="83"/>
    </location>
</feature>
<gene>
    <name evidence="2" type="ORF">EV214_11267</name>
</gene>
<dbReference type="OrthoDB" id="1951827at2"/>
<feature type="transmembrane region" description="Helical" evidence="1">
    <location>
        <begin position="226"/>
        <end position="246"/>
    </location>
</feature>
<name>A0A4R2KWH2_9FIRM</name>
<protein>
    <recommendedName>
        <fullName evidence="4">Glycerophosphoryl diester phosphodiesterase family protein</fullName>
    </recommendedName>
</protein>
<keyword evidence="1" id="KW-0812">Transmembrane</keyword>
<feature type="transmembrane region" description="Helical" evidence="1">
    <location>
        <begin position="120"/>
        <end position="145"/>
    </location>
</feature>
<feature type="transmembrane region" description="Helical" evidence="1">
    <location>
        <begin position="34"/>
        <end position="58"/>
    </location>
</feature>
<reference evidence="2 3" key="1">
    <citation type="submission" date="2019-03" db="EMBL/GenBank/DDBJ databases">
        <title>Genomic Encyclopedia of Type Strains, Phase IV (KMG-IV): sequencing the most valuable type-strain genomes for metagenomic binning, comparative biology and taxonomic classification.</title>
        <authorList>
            <person name="Goeker M."/>
        </authorList>
    </citation>
    <scope>NUCLEOTIDE SEQUENCE [LARGE SCALE GENOMIC DNA]</scope>
    <source>
        <strain evidence="2 3">DSM 102940</strain>
    </source>
</reference>
<comment type="caution">
    <text evidence="2">The sequence shown here is derived from an EMBL/GenBank/DDBJ whole genome shotgun (WGS) entry which is preliminary data.</text>
</comment>
<organism evidence="2 3">
    <name type="scientific">Marinisporobacter balticus</name>
    <dbReference type="NCBI Taxonomy" id="2018667"/>
    <lineage>
        <taxon>Bacteria</taxon>
        <taxon>Bacillati</taxon>
        <taxon>Bacillota</taxon>
        <taxon>Clostridia</taxon>
        <taxon>Peptostreptococcales</taxon>
        <taxon>Thermotaleaceae</taxon>
        <taxon>Marinisporobacter</taxon>
    </lineage>
</organism>
<keyword evidence="1" id="KW-1133">Transmembrane helix</keyword>
<dbReference type="AlphaFoldDB" id="A0A4R2KWH2"/>
<evidence type="ECO:0008006" key="4">
    <source>
        <dbReference type="Google" id="ProtNLM"/>
    </source>
</evidence>
<feature type="transmembrane region" description="Helical" evidence="1">
    <location>
        <begin position="266"/>
        <end position="288"/>
    </location>
</feature>
<sequence>MKEWFNEKITNARVLDLSIEVYRKKLKSLIGYQLLFALTSILIVGAGGLVLFPMLSLFKINGTFGFICFLTIMFIGMTTFICMSKAGIFHMVYSYVNDDDLSASDALGKAFSSFGPSIRLATALGVCLLPIMIIMSTMGVTAANFTILTNKLNSLTFFGIMMRLFLYSLIGAVIGSYLFYSLHIAIFDKGKGFESIKKSIQFAKDEVLKNAFRVLSIMLFDWGVKLSIYSAIGAISTLLYFLLGKIDVGGSIVSQMITYSTLAQPVVNFILLIFLTPIAPIMWTLYYVNMKYKKEGFKISNMLNALNQQQTVPAMQSVDLNKE</sequence>
<proteinExistence type="predicted"/>
<keyword evidence="3" id="KW-1185">Reference proteome</keyword>
<evidence type="ECO:0000256" key="1">
    <source>
        <dbReference type="SAM" id="Phobius"/>
    </source>
</evidence>
<evidence type="ECO:0000313" key="3">
    <source>
        <dbReference type="Proteomes" id="UP000294919"/>
    </source>
</evidence>
<dbReference type="EMBL" id="SLWV01000012">
    <property type="protein sequence ID" value="TCO74588.1"/>
    <property type="molecule type" value="Genomic_DNA"/>
</dbReference>
<dbReference type="RefSeq" id="WP_132245317.1">
    <property type="nucleotide sequence ID" value="NZ_SLWV01000012.1"/>
</dbReference>
<evidence type="ECO:0000313" key="2">
    <source>
        <dbReference type="EMBL" id="TCO74588.1"/>
    </source>
</evidence>
<feature type="transmembrane region" description="Helical" evidence="1">
    <location>
        <begin position="165"/>
        <end position="187"/>
    </location>
</feature>